<keyword evidence="2 4" id="KW-0238">DNA-binding</keyword>
<comment type="caution">
    <text evidence="6">The sequence shown here is derived from an EMBL/GenBank/DDBJ whole genome shotgun (WGS) entry which is preliminary data.</text>
</comment>
<dbReference type="InterPro" id="IPR050109">
    <property type="entry name" value="HTH-type_TetR-like_transc_reg"/>
</dbReference>
<dbReference type="RefSeq" id="WP_008032247.1">
    <property type="nucleotide sequence ID" value="NZ_ACYY01000024.1"/>
</dbReference>
<sequence length="217" mass="23498">MEKHSASNDREPKFRRRAGARPDEVLDAALHLFTEAGFERTTVEQIAHRAGLSKAAVYLYFPSKKALLAGLVRRAVVPLADRALAQITSYQGDPRPVLRAVMTQIATNLTDPSVLAVPKLVLREAVTAPEIAQMYREEMLDRVLPALTALIAQGVAGGHIRAVDPSLTLRSLIGPVFLHILLAEVFGILTGGELAMQALIDNHLTLLFAGLEPEGKA</sequence>
<gene>
    <name evidence="6" type="ORF">Rsw2DRAFT_2903</name>
</gene>
<evidence type="ECO:0000313" key="7">
    <source>
        <dbReference type="Proteomes" id="UP000010121"/>
    </source>
</evidence>
<dbReference type="InterPro" id="IPR011075">
    <property type="entry name" value="TetR_C"/>
</dbReference>
<name>C8S4C5_9RHOB</name>
<dbReference type="AlphaFoldDB" id="C8S4C5"/>
<dbReference type="Proteomes" id="UP000010121">
    <property type="component" value="Unassembled WGS sequence"/>
</dbReference>
<keyword evidence="3" id="KW-0804">Transcription</keyword>
<dbReference type="Pfam" id="PF16859">
    <property type="entry name" value="TetR_C_11"/>
    <property type="match status" value="1"/>
</dbReference>
<evidence type="ECO:0000256" key="1">
    <source>
        <dbReference type="ARBA" id="ARBA00023015"/>
    </source>
</evidence>
<dbReference type="PANTHER" id="PTHR30055:SF234">
    <property type="entry name" value="HTH-TYPE TRANSCRIPTIONAL REGULATOR BETI"/>
    <property type="match status" value="1"/>
</dbReference>
<dbReference type="PROSITE" id="PS01081">
    <property type="entry name" value="HTH_TETR_1"/>
    <property type="match status" value="1"/>
</dbReference>
<dbReference type="GO" id="GO:0003700">
    <property type="term" value="F:DNA-binding transcription factor activity"/>
    <property type="evidence" value="ECO:0007669"/>
    <property type="project" value="TreeGrafter"/>
</dbReference>
<feature type="DNA-binding region" description="H-T-H motif" evidence="4">
    <location>
        <begin position="42"/>
        <end position="61"/>
    </location>
</feature>
<dbReference type="OrthoDB" id="8478851at2"/>
<feature type="domain" description="HTH tetR-type" evidence="5">
    <location>
        <begin position="19"/>
        <end position="79"/>
    </location>
</feature>
<accession>C8S4C5</accession>
<evidence type="ECO:0000256" key="3">
    <source>
        <dbReference type="ARBA" id="ARBA00023163"/>
    </source>
</evidence>
<dbReference type="EMBL" id="ACYY01000024">
    <property type="protein sequence ID" value="EEW24184.1"/>
    <property type="molecule type" value="Genomic_DNA"/>
</dbReference>
<evidence type="ECO:0000256" key="2">
    <source>
        <dbReference type="ARBA" id="ARBA00023125"/>
    </source>
</evidence>
<dbReference type="InterPro" id="IPR001647">
    <property type="entry name" value="HTH_TetR"/>
</dbReference>
<evidence type="ECO:0000259" key="5">
    <source>
        <dbReference type="PROSITE" id="PS50977"/>
    </source>
</evidence>
<dbReference type="InterPro" id="IPR009057">
    <property type="entry name" value="Homeodomain-like_sf"/>
</dbReference>
<keyword evidence="1" id="KW-0805">Transcription regulation</keyword>
<dbReference type="InterPro" id="IPR036271">
    <property type="entry name" value="Tet_transcr_reg_TetR-rel_C_sf"/>
</dbReference>
<protein>
    <submittedName>
        <fullName evidence="6">Transcriptional regulator, TetR family</fullName>
    </submittedName>
</protein>
<dbReference type="PRINTS" id="PR00455">
    <property type="entry name" value="HTHTETR"/>
</dbReference>
<proteinExistence type="predicted"/>
<dbReference type="InterPro" id="IPR023772">
    <property type="entry name" value="DNA-bd_HTH_TetR-type_CS"/>
</dbReference>
<dbReference type="Gene3D" id="1.10.357.10">
    <property type="entry name" value="Tetracycline Repressor, domain 2"/>
    <property type="match status" value="1"/>
</dbReference>
<evidence type="ECO:0000256" key="4">
    <source>
        <dbReference type="PROSITE-ProRule" id="PRU00335"/>
    </source>
</evidence>
<reference evidence="6 7" key="1">
    <citation type="submission" date="2009-08" db="EMBL/GenBank/DDBJ databases">
        <title>The draft genome of Rhodobacter sp. SW2.</title>
        <authorList>
            <consortium name="US DOE Joint Genome Institute (JGI-PGF)"/>
            <person name="Lucas S."/>
            <person name="Copeland A."/>
            <person name="Lapidus A."/>
            <person name="Glavina del Rio T."/>
            <person name="Tice H."/>
            <person name="Bruce D."/>
            <person name="Goodwin L."/>
            <person name="Pitluck S."/>
            <person name="Larimer F."/>
            <person name="Land M.L."/>
            <person name="Hauser L."/>
            <person name="Emerson D."/>
        </authorList>
    </citation>
    <scope>NUCLEOTIDE SEQUENCE [LARGE SCALE GENOMIC DNA]</scope>
    <source>
        <strain evidence="6 7">SW2</strain>
    </source>
</reference>
<dbReference type="eggNOG" id="COG1309">
    <property type="taxonomic scope" value="Bacteria"/>
</dbReference>
<dbReference type="Pfam" id="PF00440">
    <property type="entry name" value="TetR_N"/>
    <property type="match status" value="1"/>
</dbReference>
<dbReference type="SUPFAM" id="SSF48498">
    <property type="entry name" value="Tetracyclin repressor-like, C-terminal domain"/>
    <property type="match status" value="1"/>
</dbReference>
<evidence type="ECO:0000313" key="6">
    <source>
        <dbReference type="EMBL" id="EEW24184.1"/>
    </source>
</evidence>
<dbReference type="FunFam" id="1.10.10.60:FF:000141">
    <property type="entry name" value="TetR family transcriptional regulator"/>
    <property type="match status" value="1"/>
</dbReference>
<dbReference type="GO" id="GO:0000976">
    <property type="term" value="F:transcription cis-regulatory region binding"/>
    <property type="evidence" value="ECO:0007669"/>
    <property type="project" value="TreeGrafter"/>
</dbReference>
<keyword evidence="7" id="KW-1185">Reference proteome</keyword>
<dbReference type="STRING" id="371731.Rsw2DRAFT_2903"/>
<dbReference type="PROSITE" id="PS50977">
    <property type="entry name" value="HTH_TETR_2"/>
    <property type="match status" value="1"/>
</dbReference>
<dbReference type="PANTHER" id="PTHR30055">
    <property type="entry name" value="HTH-TYPE TRANSCRIPTIONAL REGULATOR RUTR"/>
    <property type="match status" value="1"/>
</dbReference>
<organism evidence="6 7">
    <name type="scientific">Rhodobacter ferrooxidans</name>
    <dbReference type="NCBI Taxonomy" id="371731"/>
    <lineage>
        <taxon>Bacteria</taxon>
        <taxon>Pseudomonadati</taxon>
        <taxon>Pseudomonadota</taxon>
        <taxon>Alphaproteobacteria</taxon>
        <taxon>Rhodobacterales</taxon>
        <taxon>Rhodobacter group</taxon>
        <taxon>Rhodobacter</taxon>
    </lineage>
</organism>
<dbReference type="SUPFAM" id="SSF46689">
    <property type="entry name" value="Homeodomain-like"/>
    <property type="match status" value="1"/>
</dbReference>